<dbReference type="EMBL" id="JACRYT010000009">
    <property type="protein sequence ID" value="MBC6680113.1"/>
    <property type="molecule type" value="Genomic_DNA"/>
</dbReference>
<dbReference type="PROSITE" id="PS51782">
    <property type="entry name" value="LYSM"/>
    <property type="match status" value="1"/>
</dbReference>
<evidence type="ECO:0000313" key="4">
    <source>
        <dbReference type="Proteomes" id="UP000602647"/>
    </source>
</evidence>
<dbReference type="SMART" id="SM00257">
    <property type="entry name" value="LysM"/>
    <property type="match status" value="1"/>
</dbReference>
<protein>
    <submittedName>
        <fullName evidence="3">DUF3794 domain-containing protein</fullName>
    </submittedName>
</protein>
<proteinExistence type="predicted"/>
<dbReference type="SUPFAM" id="SSF54106">
    <property type="entry name" value="LysM domain"/>
    <property type="match status" value="1"/>
</dbReference>
<feature type="compositionally biased region" description="Basic and acidic residues" evidence="1">
    <location>
        <begin position="16"/>
        <end position="27"/>
    </location>
</feature>
<dbReference type="InterPro" id="IPR024300">
    <property type="entry name" value="SipL_SPOCS_dom"/>
</dbReference>
<dbReference type="AlphaFoldDB" id="A0A923SW93"/>
<feature type="domain" description="LysM" evidence="2">
    <location>
        <begin position="581"/>
        <end position="625"/>
    </location>
</feature>
<name>A0A923SW93_9FIRM</name>
<dbReference type="Pfam" id="PF12673">
    <property type="entry name" value="SipL"/>
    <property type="match status" value="2"/>
</dbReference>
<evidence type="ECO:0000259" key="2">
    <source>
        <dbReference type="PROSITE" id="PS51782"/>
    </source>
</evidence>
<evidence type="ECO:0000256" key="1">
    <source>
        <dbReference type="SAM" id="MobiDB-lite"/>
    </source>
</evidence>
<dbReference type="InterPro" id="IPR018392">
    <property type="entry name" value="LysM"/>
</dbReference>
<gene>
    <name evidence="3" type="ORF">H9L42_09735</name>
</gene>
<organism evidence="3 4">
    <name type="scientific">Zhenpiania hominis</name>
    <dbReference type="NCBI Taxonomy" id="2763644"/>
    <lineage>
        <taxon>Bacteria</taxon>
        <taxon>Bacillati</taxon>
        <taxon>Bacillota</taxon>
        <taxon>Clostridia</taxon>
        <taxon>Peptostreptococcales</taxon>
        <taxon>Anaerovoracaceae</taxon>
        <taxon>Zhenpiania</taxon>
    </lineage>
</organism>
<evidence type="ECO:0000313" key="3">
    <source>
        <dbReference type="EMBL" id="MBC6680113.1"/>
    </source>
</evidence>
<feature type="region of interest" description="Disordered" evidence="1">
    <location>
        <begin position="1"/>
        <end position="78"/>
    </location>
</feature>
<keyword evidence="4" id="KW-1185">Reference proteome</keyword>
<dbReference type="InterPro" id="IPR036779">
    <property type="entry name" value="LysM_dom_sf"/>
</dbReference>
<dbReference type="CDD" id="cd00118">
    <property type="entry name" value="LysM"/>
    <property type="match status" value="1"/>
</dbReference>
<reference evidence="3" key="1">
    <citation type="submission" date="2020-08" db="EMBL/GenBank/DDBJ databases">
        <title>Genome public.</title>
        <authorList>
            <person name="Liu C."/>
            <person name="Sun Q."/>
        </authorList>
    </citation>
    <scope>NUCLEOTIDE SEQUENCE</scope>
    <source>
        <strain evidence="3">BX12</strain>
    </source>
</reference>
<comment type="caution">
    <text evidence="3">The sequence shown here is derived from an EMBL/GenBank/DDBJ whole genome shotgun (WGS) entry which is preliminary data.</text>
</comment>
<sequence>MTYEEKIPDFALQPAKSEDADLDKQENNDEFDPTPYDRLLVPEPPEIKKENGDISEENNPTEEEKRKETVKEESEEKADPIIFKEKEKEKIEKKPIVDPMRITPLSASCVYNDLNICTVCQNEDTKIVVEEDVLVPDVKPDLLSILSMSGNAYLSEQEIQAEQGESGNIRVTGEVSIHTIYIPQKEENKDPIAVIQSRLPFKKDWPISASPISYTSIRPEIEKIEYTVINERKFRAKITVKLFMKEYAEKHLKLFDSLRNEKLELLKETVSISHIAARKEDSIEISEDLHLKDGSLRPSKILNTDIRIVENHRQVTEEKIVINANLWVDVLYAGEDVEEGEIYERTAFFQGKTDFTQFILIDKEKEISGSRVTFNDQDLEIKITEGTEDGFSISGNIHTSVELLRNIEKEIVSDLYHNTKDTTYDCSEEKVEAILGNSRSETTAREIFHIPEKYGNAEKILYINGMIKEKKSRFEGGKVIVEGILTGEILCLSEENRKPFAVRQDLSFRSSLELPHNRDNVKIESNVEIRELWFDKINDKQVEVNASLQIEATAIEEKNIKLIKNPCFVENDSNKRPSSMVIYIARKEDSLWNIAKKYKTGVDTIRKINQMQDNEDVKENMRLLIVK</sequence>
<dbReference type="Gene3D" id="3.10.350.10">
    <property type="entry name" value="LysM domain"/>
    <property type="match status" value="1"/>
</dbReference>
<dbReference type="Pfam" id="PF01476">
    <property type="entry name" value="LysM"/>
    <property type="match status" value="1"/>
</dbReference>
<dbReference type="Proteomes" id="UP000602647">
    <property type="component" value="Unassembled WGS sequence"/>
</dbReference>
<accession>A0A923SW93</accession>
<feature type="compositionally biased region" description="Basic and acidic residues" evidence="1">
    <location>
        <begin position="62"/>
        <end position="78"/>
    </location>
</feature>
<dbReference type="RefSeq" id="WP_187303215.1">
    <property type="nucleotide sequence ID" value="NZ_JACRYT010000009.1"/>
</dbReference>